<dbReference type="EMBL" id="AGNL01021246">
    <property type="protein sequence ID" value="EJK60312.1"/>
    <property type="molecule type" value="Genomic_DNA"/>
</dbReference>
<feature type="compositionally biased region" description="Polar residues" evidence="1">
    <location>
        <begin position="9"/>
        <end position="22"/>
    </location>
</feature>
<dbReference type="InterPro" id="IPR019324">
    <property type="entry name" value="MPP6"/>
</dbReference>
<proteinExistence type="predicted"/>
<feature type="compositionally biased region" description="Low complexity" evidence="1">
    <location>
        <begin position="39"/>
        <end position="52"/>
    </location>
</feature>
<dbReference type="Pfam" id="PF10175">
    <property type="entry name" value="MPP6"/>
    <property type="match status" value="1"/>
</dbReference>
<reference evidence="2 3" key="1">
    <citation type="journal article" date="2012" name="Genome Biol.">
        <title>Genome and low-iron response of an oceanic diatom adapted to chronic iron limitation.</title>
        <authorList>
            <person name="Lommer M."/>
            <person name="Specht M."/>
            <person name="Roy A.S."/>
            <person name="Kraemer L."/>
            <person name="Andreson R."/>
            <person name="Gutowska M.A."/>
            <person name="Wolf J."/>
            <person name="Bergner S.V."/>
            <person name="Schilhabel M.B."/>
            <person name="Klostermeier U.C."/>
            <person name="Beiko R.G."/>
            <person name="Rosenstiel P."/>
            <person name="Hippler M."/>
            <person name="Laroche J."/>
        </authorList>
    </citation>
    <scope>NUCLEOTIDE SEQUENCE [LARGE SCALE GENOMIC DNA]</scope>
    <source>
        <strain evidence="2 3">CCMP1005</strain>
    </source>
</reference>
<protein>
    <submittedName>
        <fullName evidence="2">Uncharacterized protein</fullName>
    </submittedName>
</protein>
<dbReference type="Proteomes" id="UP000266841">
    <property type="component" value="Unassembled WGS sequence"/>
</dbReference>
<feature type="compositionally biased region" description="Basic and acidic residues" evidence="1">
    <location>
        <begin position="63"/>
        <end position="74"/>
    </location>
</feature>
<feature type="non-terminal residue" evidence="2">
    <location>
        <position position="1"/>
    </location>
</feature>
<dbReference type="AlphaFoldDB" id="K0SPG7"/>
<feature type="compositionally biased region" description="Polar residues" evidence="1">
    <location>
        <begin position="85"/>
        <end position="94"/>
    </location>
</feature>
<sequence length="204" mass="23119">REAEKLQLELTSTGPTTTSSYRNSEDNGGHHGAGYGRQKPAPAASKAKLSSSTLGMRFMQRKRNADKDGQEEMRTAAARKKEKSTTLSVSNTASDDPAAHCQSDSRKRQFSTQNDLVRLELASVSDMYGIDIVGRRSFGGYRKCVKSTWETALSRRNQDERRQKISKHHITDDELLDRYEMYVKQGRNGGNNMDSRRKEKRKRN</sequence>
<dbReference type="GO" id="GO:0000460">
    <property type="term" value="P:maturation of 5.8S rRNA"/>
    <property type="evidence" value="ECO:0007669"/>
    <property type="project" value="TreeGrafter"/>
</dbReference>
<comment type="caution">
    <text evidence="2">The sequence shown here is derived from an EMBL/GenBank/DDBJ whole genome shotgun (WGS) entry which is preliminary data.</text>
</comment>
<dbReference type="OMA" id="LAMKFMQ"/>
<keyword evidence="3" id="KW-1185">Reference proteome</keyword>
<feature type="region of interest" description="Disordered" evidence="1">
    <location>
        <begin position="183"/>
        <end position="204"/>
    </location>
</feature>
<dbReference type="PANTHER" id="PTHR13582:SF0">
    <property type="entry name" value="M-PHASE PHOSPHOPROTEIN 6"/>
    <property type="match status" value="1"/>
</dbReference>
<gene>
    <name evidence="2" type="ORF">THAOC_19354</name>
</gene>
<evidence type="ECO:0000313" key="3">
    <source>
        <dbReference type="Proteomes" id="UP000266841"/>
    </source>
</evidence>
<feature type="region of interest" description="Disordered" evidence="1">
    <location>
        <begin position="1"/>
        <end position="111"/>
    </location>
</feature>
<dbReference type="eggNOG" id="ENOG502RWNY">
    <property type="taxonomic scope" value="Eukaryota"/>
</dbReference>
<dbReference type="OrthoDB" id="48422at2759"/>
<evidence type="ECO:0000313" key="2">
    <source>
        <dbReference type="EMBL" id="EJK60312.1"/>
    </source>
</evidence>
<accession>K0SPG7</accession>
<dbReference type="PANTHER" id="PTHR13582">
    <property type="entry name" value="M-PHASE PHOSPHOPROTEIN 6"/>
    <property type="match status" value="1"/>
</dbReference>
<organism evidence="2 3">
    <name type="scientific">Thalassiosira oceanica</name>
    <name type="common">Marine diatom</name>
    <dbReference type="NCBI Taxonomy" id="159749"/>
    <lineage>
        <taxon>Eukaryota</taxon>
        <taxon>Sar</taxon>
        <taxon>Stramenopiles</taxon>
        <taxon>Ochrophyta</taxon>
        <taxon>Bacillariophyta</taxon>
        <taxon>Coscinodiscophyceae</taxon>
        <taxon>Thalassiosirophycidae</taxon>
        <taxon>Thalassiosirales</taxon>
        <taxon>Thalassiosiraceae</taxon>
        <taxon>Thalassiosira</taxon>
    </lineage>
</organism>
<name>K0SPG7_THAOC</name>
<evidence type="ECO:0000256" key="1">
    <source>
        <dbReference type="SAM" id="MobiDB-lite"/>
    </source>
</evidence>